<dbReference type="AlphaFoldDB" id="M0MF32"/>
<dbReference type="InParanoid" id="M0MF32"/>
<evidence type="ECO:0000256" key="1">
    <source>
        <dbReference type="ARBA" id="ARBA00022763"/>
    </source>
</evidence>
<dbReference type="Gene3D" id="1.10.10.10">
    <property type="entry name" value="Winged helix-like DNA-binding domain superfamily/Winged helix DNA-binding domain"/>
    <property type="match status" value="1"/>
</dbReference>
<dbReference type="GO" id="GO:0008168">
    <property type="term" value="F:methyltransferase activity"/>
    <property type="evidence" value="ECO:0007669"/>
    <property type="project" value="UniProtKB-KW"/>
</dbReference>
<dbReference type="GO" id="GO:0032259">
    <property type="term" value="P:methylation"/>
    <property type="evidence" value="ECO:0007669"/>
    <property type="project" value="UniProtKB-KW"/>
</dbReference>
<dbReference type="InterPro" id="IPR036217">
    <property type="entry name" value="MethylDNA_cys_MeTrfase_DNAb"/>
</dbReference>
<dbReference type="InterPro" id="IPR014048">
    <property type="entry name" value="MethylDNA_cys_MeTrfase_DNA-bd"/>
</dbReference>
<keyword evidence="5" id="KW-1185">Reference proteome</keyword>
<proteinExistence type="predicted"/>
<sequence>MTEEAGIYARESSYLDRCVQVGIASGRVVSISFPGSLASEAASDHDLLDRIFDYLEGVEDDFEDVEVALTVPTDQRAVLEAVREIPYGSQVTVERLTRRIADFDADDEDDRDRVRAALDGNPVPLVIPDHRVRDGPSAAPPKVEQRLRSLEGL</sequence>
<dbReference type="OrthoDB" id="372118at2157"/>
<dbReference type="RefSeq" id="WP_006078856.1">
    <property type="nucleotide sequence ID" value="NZ_AOMD01000030.1"/>
</dbReference>
<feature type="domain" description="Methylated-DNA-[protein]-cysteine S-methyltransferase DNA binding" evidence="3">
    <location>
        <begin position="75"/>
        <end position="132"/>
    </location>
</feature>
<dbReference type="PATRIC" id="fig|1227455.4.peg.3054"/>
<keyword evidence="1" id="KW-0227">DNA damage</keyword>
<evidence type="ECO:0000259" key="3">
    <source>
        <dbReference type="Pfam" id="PF01035"/>
    </source>
</evidence>
<feature type="compositionally biased region" description="Basic and acidic residues" evidence="2">
    <location>
        <begin position="143"/>
        <end position="153"/>
    </location>
</feature>
<accession>M0MF32</accession>
<dbReference type="SUPFAM" id="SSF46767">
    <property type="entry name" value="Methylated DNA-protein cysteine methyltransferase, C-terminal domain"/>
    <property type="match status" value="1"/>
</dbReference>
<evidence type="ECO:0000313" key="4">
    <source>
        <dbReference type="EMBL" id="EMA43299.1"/>
    </source>
</evidence>
<dbReference type="GO" id="GO:0006281">
    <property type="term" value="P:DNA repair"/>
    <property type="evidence" value="ECO:0007669"/>
    <property type="project" value="InterPro"/>
</dbReference>
<dbReference type="InterPro" id="IPR036388">
    <property type="entry name" value="WH-like_DNA-bd_sf"/>
</dbReference>
<dbReference type="Pfam" id="PF01035">
    <property type="entry name" value="DNA_binding_1"/>
    <property type="match status" value="1"/>
</dbReference>
<feature type="region of interest" description="Disordered" evidence="2">
    <location>
        <begin position="130"/>
        <end position="153"/>
    </location>
</feature>
<evidence type="ECO:0000256" key="2">
    <source>
        <dbReference type="SAM" id="MobiDB-lite"/>
    </source>
</evidence>
<reference evidence="4 5" key="1">
    <citation type="journal article" date="2014" name="PLoS Genet.">
        <title>Phylogenetically driven sequencing of extremely halophilic archaea reveals strategies for static and dynamic osmo-response.</title>
        <authorList>
            <person name="Becker E.A."/>
            <person name="Seitzer P.M."/>
            <person name="Tritt A."/>
            <person name="Larsen D."/>
            <person name="Krusor M."/>
            <person name="Yao A.I."/>
            <person name="Wu D."/>
            <person name="Madern D."/>
            <person name="Eisen J.A."/>
            <person name="Darling A.E."/>
            <person name="Facciotti M.T."/>
        </authorList>
    </citation>
    <scope>NUCLEOTIDE SEQUENCE [LARGE SCALE GENOMIC DNA]</scope>
    <source>
        <strain evidence="4 5">DSM 5350</strain>
    </source>
</reference>
<organism evidence="4 5">
    <name type="scientific">Halococcus saccharolyticus DSM 5350</name>
    <dbReference type="NCBI Taxonomy" id="1227455"/>
    <lineage>
        <taxon>Archaea</taxon>
        <taxon>Methanobacteriati</taxon>
        <taxon>Methanobacteriota</taxon>
        <taxon>Stenosarchaea group</taxon>
        <taxon>Halobacteria</taxon>
        <taxon>Halobacteriales</taxon>
        <taxon>Halococcaceae</taxon>
        <taxon>Halococcus</taxon>
    </lineage>
</organism>
<name>M0MF32_9EURY</name>
<dbReference type="STRING" id="1227455.C449_15012"/>
<keyword evidence="4" id="KW-0489">Methyltransferase</keyword>
<keyword evidence="4" id="KW-0808">Transferase</keyword>
<dbReference type="Proteomes" id="UP000011669">
    <property type="component" value="Unassembled WGS sequence"/>
</dbReference>
<protein>
    <submittedName>
        <fullName evidence="4">Methylated-DNA--protein-cysteine methyltransferase</fullName>
    </submittedName>
</protein>
<dbReference type="EMBL" id="AOMD01000030">
    <property type="protein sequence ID" value="EMA43299.1"/>
    <property type="molecule type" value="Genomic_DNA"/>
</dbReference>
<comment type="caution">
    <text evidence="4">The sequence shown here is derived from an EMBL/GenBank/DDBJ whole genome shotgun (WGS) entry which is preliminary data.</text>
</comment>
<gene>
    <name evidence="4" type="ORF">C449_15012</name>
</gene>
<evidence type="ECO:0000313" key="5">
    <source>
        <dbReference type="Proteomes" id="UP000011669"/>
    </source>
</evidence>